<protein>
    <submittedName>
        <fullName evidence="3">Uncharacterized protein LOC105423220</fullName>
    </submittedName>
</protein>
<dbReference type="AlphaFoldDB" id="A0A6I9WHL4"/>
<proteinExistence type="predicted"/>
<keyword evidence="1" id="KW-0732">Signal</keyword>
<accession>A0A6I9WHL4</accession>
<dbReference type="Gene3D" id="3.15.10.30">
    <property type="entry name" value="Haemolymph juvenile hormone binding protein"/>
    <property type="match status" value="1"/>
</dbReference>
<evidence type="ECO:0000256" key="1">
    <source>
        <dbReference type="SAM" id="SignalP"/>
    </source>
</evidence>
<feature type="signal peptide" evidence="1">
    <location>
        <begin position="1"/>
        <end position="17"/>
    </location>
</feature>
<evidence type="ECO:0000313" key="2">
    <source>
        <dbReference type="Proteomes" id="UP000504615"/>
    </source>
</evidence>
<dbReference type="InterPro" id="IPR038606">
    <property type="entry name" value="To_sf"/>
</dbReference>
<dbReference type="Pfam" id="PF06585">
    <property type="entry name" value="JHBP"/>
    <property type="match status" value="1"/>
</dbReference>
<gene>
    <name evidence="3" type="primary">LOC105423220</name>
</gene>
<sequence>MFATIFICTLVTTLVTAEIPSYIHVCSRKDPNLDQCITDSINNLRNKLCEGISEMEVPSLNSFIINEIVISDADNAKLYLKDLKIDGLCDYVIDSFHVDLDKLHLDIHVSFKQIKINATYDFDIHLLVPFVQKGPVYLTSDNIKGKIGVDLKVITKNDKKYIYISKMNLNLDIKTLSNKFDTEGQNSSQLNEIISNFIGSNEEEVIKKVKPSLEEQVTKQIIFLANNIVKHFTYDELFPEQV</sequence>
<evidence type="ECO:0000313" key="3">
    <source>
        <dbReference type="RefSeq" id="XP_011631197.1"/>
    </source>
</evidence>
<name>A0A6I9WHL4_9HYME</name>
<feature type="chain" id="PRO_5026896773" evidence="1">
    <location>
        <begin position="18"/>
        <end position="242"/>
    </location>
</feature>
<dbReference type="GeneID" id="105423220"/>
<keyword evidence="2" id="KW-1185">Reference proteome</keyword>
<reference evidence="3" key="1">
    <citation type="submission" date="2025-08" db="UniProtKB">
        <authorList>
            <consortium name="RefSeq"/>
        </authorList>
    </citation>
    <scope>IDENTIFICATION</scope>
</reference>
<dbReference type="KEGG" id="pbar:105423220"/>
<dbReference type="GO" id="GO:0005615">
    <property type="term" value="C:extracellular space"/>
    <property type="evidence" value="ECO:0007669"/>
    <property type="project" value="TreeGrafter"/>
</dbReference>
<dbReference type="InterPro" id="IPR010562">
    <property type="entry name" value="Haemolymph_juvenile_hormone-bd"/>
</dbReference>
<dbReference type="SMART" id="SM00700">
    <property type="entry name" value="JHBP"/>
    <property type="match status" value="1"/>
</dbReference>
<dbReference type="Proteomes" id="UP000504615">
    <property type="component" value="Unplaced"/>
</dbReference>
<organism evidence="2 3">
    <name type="scientific">Pogonomyrmex barbatus</name>
    <name type="common">red harvester ant</name>
    <dbReference type="NCBI Taxonomy" id="144034"/>
    <lineage>
        <taxon>Eukaryota</taxon>
        <taxon>Metazoa</taxon>
        <taxon>Ecdysozoa</taxon>
        <taxon>Arthropoda</taxon>
        <taxon>Hexapoda</taxon>
        <taxon>Insecta</taxon>
        <taxon>Pterygota</taxon>
        <taxon>Neoptera</taxon>
        <taxon>Endopterygota</taxon>
        <taxon>Hymenoptera</taxon>
        <taxon>Apocrita</taxon>
        <taxon>Aculeata</taxon>
        <taxon>Formicoidea</taxon>
        <taxon>Formicidae</taxon>
        <taxon>Myrmicinae</taxon>
        <taxon>Pogonomyrmex</taxon>
    </lineage>
</organism>
<dbReference type="RefSeq" id="XP_011631197.1">
    <property type="nucleotide sequence ID" value="XM_011632895.2"/>
</dbReference>
<dbReference type="PANTHER" id="PTHR11008:SF39">
    <property type="entry name" value="CIRCADIAN CLOCK-CONTROLLED PROTEIN-LIKE PROTEIN"/>
    <property type="match status" value="1"/>
</dbReference>
<dbReference type="OrthoDB" id="8185902at2759"/>
<dbReference type="PANTHER" id="PTHR11008">
    <property type="entry name" value="PROTEIN TAKEOUT-LIKE PROTEIN"/>
    <property type="match status" value="1"/>
</dbReference>